<dbReference type="HOGENOM" id="CLU_002760_2_2_1"/>
<dbReference type="EnsemblProtists" id="Phyra74080">
    <property type="protein sequence ID" value="Phyra74080"/>
    <property type="gene ID" value="Phyra74080"/>
</dbReference>
<dbReference type="EMBL" id="DS566003">
    <property type="status" value="NOT_ANNOTATED_CDS"/>
    <property type="molecule type" value="Genomic_DNA"/>
</dbReference>
<organism evidence="2 3">
    <name type="scientific">Phytophthora ramorum</name>
    <name type="common">Sudden oak death agent</name>
    <dbReference type="NCBI Taxonomy" id="164328"/>
    <lineage>
        <taxon>Eukaryota</taxon>
        <taxon>Sar</taxon>
        <taxon>Stramenopiles</taxon>
        <taxon>Oomycota</taxon>
        <taxon>Peronosporomycetes</taxon>
        <taxon>Peronosporales</taxon>
        <taxon>Peronosporaceae</taxon>
        <taxon>Phytophthora</taxon>
    </lineage>
</organism>
<dbReference type="STRING" id="164328.H3GEJ3"/>
<dbReference type="eggNOG" id="ENOG502SHKA">
    <property type="taxonomic scope" value="Eukaryota"/>
</dbReference>
<keyword evidence="3" id="KW-1185">Reference proteome</keyword>
<dbReference type="OMA" id="LPNWVGT"/>
<protein>
    <submittedName>
        <fullName evidence="2">Uncharacterized protein</fullName>
    </submittedName>
</protein>
<feature type="chain" id="PRO_5003587328" evidence="1">
    <location>
        <begin position="29"/>
        <end position="619"/>
    </location>
</feature>
<dbReference type="VEuPathDB" id="FungiDB:KRP22_14646"/>
<dbReference type="AlphaFoldDB" id="H3GEJ3"/>
<keyword evidence="1" id="KW-0732">Signal</keyword>
<sequence>MKVWKAVTLLHALAVLAVLAAECDPAFGSDEVSSSGSASKFVGQVEADDVATQNAAGVNSSSPTNSTSLFTTSLLASANASAAVSVTQEDKQVSVVTTAPANSENVKQTLTSSTSSATSSVSTTILEATQPSDATTAVALDTTSTTTSLLPNWVGTVDPSDDACYRKTYISSTCSAGFAYDSIATCWAQCPLNYPVQCGMECIPQNDDCALEVIDKIESVAKLSTASAAVQQGVKCGQKLFTVVDDIVGYAERLQTSFPNGTEEQIISLLNNSDIVVKDLPTAVCVCLGLDVPTDYLNLASEVVSIVDKVLIQVVEKGSSLLSVDTFKTFISAVGAGSSVESLNEDAASTLEKLISEGKTCGTELQSIITKVTQAVADIKTADATSTVSAIRLAMSDTALFLTEIPTVTNNCIQNITGDAYTVRDQIRTALSLITDNLVDSSDDGGGNALSTADYILKVADMGLDVIAMFDPTGIAAMLEEYIQPVCGPTSFIGEIDDGSLADALALAADGDAFADSYGTWTHAGDGAVNIVFESTDTEDVTVEIHSAGETVDSVKVKSGETVTWNSTVSALQDKTMYFDRWRPGLLGLPGSGGGSLVLWVPRSPEGGHIDLVAKINVS</sequence>
<reference evidence="2" key="2">
    <citation type="submission" date="2015-06" db="UniProtKB">
        <authorList>
            <consortium name="EnsemblProtists"/>
        </authorList>
    </citation>
    <scope>IDENTIFICATION</scope>
    <source>
        <strain evidence="2">Pr102</strain>
    </source>
</reference>
<evidence type="ECO:0000313" key="3">
    <source>
        <dbReference type="Proteomes" id="UP000005238"/>
    </source>
</evidence>
<name>H3GEJ3_PHYRM</name>
<evidence type="ECO:0000256" key="1">
    <source>
        <dbReference type="SAM" id="SignalP"/>
    </source>
</evidence>
<dbReference type="VEuPathDB" id="FungiDB:KRP23_5477"/>
<feature type="signal peptide" evidence="1">
    <location>
        <begin position="1"/>
        <end position="28"/>
    </location>
</feature>
<accession>H3GEJ3</accession>
<dbReference type="InParanoid" id="H3GEJ3"/>
<proteinExistence type="predicted"/>
<evidence type="ECO:0000313" key="2">
    <source>
        <dbReference type="EnsemblProtists" id="Phyra74080"/>
    </source>
</evidence>
<dbReference type="Proteomes" id="UP000005238">
    <property type="component" value="Unassembled WGS sequence"/>
</dbReference>
<reference evidence="3" key="1">
    <citation type="journal article" date="2006" name="Science">
        <title>Phytophthora genome sequences uncover evolutionary origins and mechanisms of pathogenesis.</title>
        <authorList>
            <person name="Tyler B.M."/>
            <person name="Tripathy S."/>
            <person name="Zhang X."/>
            <person name="Dehal P."/>
            <person name="Jiang R.H."/>
            <person name="Aerts A."/>
            <person name="Arredondo F.D."/>
            <person name="Baxter L."/>
            <person name="Bensasson D."/>
            <person name="Beynon J.L."/>
            <person name="Chapman J."/>
            <person name="Damasceno C.M."/>
            <person name="Dorrance A.E."/>
            <person name="Dou D."/>
            <person name="Dickerman A.W."/>
            <person name="Dubchak I.L."/>
            <person name="Garbelotto M."/>
            <person name="Gijzen M."/>
            <person name="Gordon S.G."/>
            <person name="Govers F."/>
            <person name="Grunwald N.J."/>
            <person name="Huang W."/>
            <person name="Ivors K.L."/>
            <person name="Jones R.W."/>
            <person name="Kamoun S."/>
            <person name="Krampis K."/>
            <person name="Lamour K.H."/>
            <person name="Lee M.K."/>
            <person name="McDonald W.H."/>
            <person name="Medina M."/>
            <person name="Meijer H.J."/>
            <person name="Nordberg E.K."/>
            <person name="Maclean D.J."/>
            <person name="Ospina-Giraldo M.D."/>
            <person name="Morris P.F."/>
            <person name="Phuntumart V."/>
            <person name="Putnam N.H."/>
            <person name="Rash S."/>
            <person name="Rose J.K."/>
            <person name="Sakihama Y."/>
            <person name="Salamov A.A."/>
            <person name="Savidor A."/>
            <person name="Scheuring C.F."/>
            <person name="Smith B.M."/>
            <person name="Sobral B.W."/>
            <person name="Terry A."/>
            <person name="Torto-Alalibo T.A."/>
            <person name="Win J."/>
            <person name="Xu Z."/>
            <person name="Zhang H."/>
            <person name="Grigoriev I.V."/>
            <person name="Rokhsar D.S."/>
            <person name="Boore J.L."/>
        </authorList>
    </citation>
    <scope>NUCLEOTIDE SEQUENCE [LARGE SCALE GENOMIC DNA]</scope>
    <source>
        <strain evidence="3">Pr102</strain>
    </source>
</reference>